<keyword evidence="1" id="KW-0812">Transmembrane</keyword>
<evidence type="ECO:0000313" key="2">
    <source>
        <dbReference type="EMBL" id="MBE9078351.1"/>
    </source>
</evidence>
<sequence length="228" mass="26314">MLIPLTRKTFDQLVPKVGTADQYRYCWGSPADLLRRVLISVAGLTGVFALRYLLGDASVPFAFVAGTIFGLYWLWSPVYFASRRNAGLRRNSYSGFWRGRVLDAYVTNDVTGTEETVDKRGDLVIVENRERRLNLELGDRTGFVTQFQVPLQKDHRLIRPGDFAEMIVTSNREDLGRISAISDIYIPDAKLWVSDYPYLRKDIFVEVRQQLRRQQQRRSPPPPEPVWE</sequence>
<organism evidence="2 3">
    <name type="scientific">Vasconcelosia minhoensis LEGE 07310</name>
    <dbReference type="NCBI Taxonomy" id="915328"/>
    <lineage>
        <taxon>Bacteria</taxon>
        <taxon>Bacillati</taxon>
        <taxon>Cyanobacteriota</taxon>
        <taxon>Cyanophyceae</taxon>
        <taxon>Nodosilineales</taxon>
        <taxon>Cymatolegaceae</taxon>
        <taxon>Vasconcelosia</taxon>
        <taxon>Vasconcelosia minhoensis</taxon>
    </lineage>
</organism>
<dbReference type="RefSeq" id="WP_193908117.1">
    <property type="nucleotide sequence ID" value="NZ_JADEXG010000031.1"/>
</dbReference>
<accession>A0A8J7DM78</accession>
<feature type="transmembrane region" description="Helical" evidence="1">
    <location>
        <begin position="33"/>
        <end position="54"/>
    </location>
</feature>
<evidence type="ECO:0000256" key="1">
    <source>
        <dbReference type="SAM" id="Phobius"/>
    </source>
</evidence>
<keyword evidence="1" id="KW-0472">Membrane</keyword>
<dbReference type="AlphaFoldDB" id="A0A8J7DM78"/>
<name>A0A8J7DM78_9CYAN</name>
<gene>
    <name evidence="2" type="ORF">IQ241_13785</name>
</gene>
<keyword evidence="1" id="KW-1133">Transmembrane helix</keyword>
<keyword evidence="3" id="KW-1185">Reference proteome</keyword>
<reference evidence="2" key="1">
    <citation type="submission" date="2020-10" db="EMBL/GenBank/DDBJ databases">
        <authorList>
            <person name="Castelo-Branco R."/>
            <person name="Eusebio N."/>
            <person name="Adriana R."/>
            <person name="Vieira A."/>
            <person name="Brugerolle De Fraissinette N."/>
            <person name="Rezende De Castro R."/>
            <person name="Schneider M.P."/>
            <person name="Vasconcelos V."/>
            <person name="Leao P.N."/>
        </authorList>
    </citation>
    <scope>NUCLEOTIDE SEQUENCE</scope>
    <source>
        <strain evidence="2">LEGE 07310</strain>
    </source>
</reference>
<feature type="transmembrane region" description="Helical" evidence="1">
    <location>
        <begin position="60"/>
        <end position="81"/>
    </location>
</feature>
<dbReference type="Proteomes" id="UP000636505">
    <property type="component" value="Unassembled WGS sequence"/>
</dbReference>
<protein>
    <submittedName>
        <fullName evidence="2">Phosphate ABC transporter permease</fullName>
    </submittedName>
</protein>
<dbReference type="EMBL" id="JADEXG010000031">
    <property type="protein sequence ID" value="MBE9078351.1"/>
    <property type="molecule type" value="Genomic_DNA"/>
</dbReference>
<evidence type="ECO:0000313" key="3">
    <source>
        <dbReference type="Proteomes" id="UP000636505"/>
    </source>
</evidence>
<proteinExistence type="predicted"/>
<comment type="caution">
    <text evidence="2">The sequence shown here is derived from an EMBL/GenBank/DDBJ whole genome shotgun (WGS) entry which is preliminary data.</text>
</comment>